<dbReference type="EMBL" id="CAUJNA010001275">
    <property type="protein sequence ID" value="CAJ1385725.1"/>
    <property type="molecule type" value="Genomic_DNA"/>
</dbReference>
<accession>A0AA36MTV3</accession>
<evidence type="ECO:0000313" key="1">
    <source>
        <dbReference type="EMBL" id="CAJ1385725.1"/>
    </source>
</evidence>
<comment type="caution">
    <text evidence="1">The sequence shown here is derived from an EMBL/GenBank/DDBJ whole genome shotgun (WGS) entry which is preliminary data.</text>
</comment>
<name>A0AA36MTV3_9DINO</name>
<protein>
    <submittedName>
        <fullName evidence="1">Uncharacterized protein</fullName>
    </submittedName>
</protein>
<dbReference type="Proteomes" id="UP001178507">
    <property type="component" value="Unassembled WGS sequence"/>
</dbReference>
<dbReference type="AlphaFoldDB" id="A0AA36MTV3"/>
<gene>
    <name evidence="1" type="ORF">EVOR1521_LOCUS12269</name>
</gene>
<keyword evidence="2" id="KW-1185">Reference proteome</keyword>
<organism evidence="1 2">
    <name type="scientific">Effrenium voratum</name>
    <dbReference type="NCBI Taxonomy" id="2562239"/>
    <lineage>
        <taxon>Eukaryota</taxon>
        <taxon>Sar</taxon>
        <taxon>Alveolata</taxon>
        <taxon>Dinophyceae</taxon>
        <taxon>Suessiales</taxon>
        <taxon>Symbiodiniaceae</taxon>
        <taxon>Effrenium</taxon>
    </lineage>
</organism>
<evidence type="ECO:0000313" key="2">
    <source>
        <dbReference type="Proteomes" id="UP001178507"/>
    </source>
</evidence>
<proteinExistence type="predicted"/>
<sequence length="121" mass="12706">MNPLRVEMQGLQLADEGSGGKCNQQSHPTPPALHGPWSQLYGNARPAGTCGSTPFNNMIVLILLESNNLGSAGGSWSLGLMASLMPFGELSIRQRCCCATAPRGHCFTDSSPPYAGPGVDF</sequence>
<reference evidence="1" key="1">
    <citation type="submission" date="2023-08" db="EMBL/GenBank/DDBJ databases">
        <authorList>
            <person name="Chen Y."/>
            <person name="Shah S."/>
            <person name="Dougan E. K."/>
            <person name="Thang M."/>
            <person name="Chan C."/>
        </authorList>
    </citation>
    <scope>NUCLEOTIDE SEQUENCE</scope>
</reference>